<dbReference type="SUPFAM" id="SSF101283">
    <property type="entry name" value="GRIP domain"/>
    <property type="match status" value="1"/>
</dbReference>
<feature type="coiled-coil region" evidence="1">
    <location>
        <begin position="594"/>
        <end position="670"/>
    </location>
</feature>
<evidence type="ECO:0000313" key="4">
    <source>
        <dbReference type="Proteomes" id="UP001549921"/>
    </source>
</evidence>
<dbReference type="Pfam" id="PF01465">
    <property type="entry name" value="GRIP"/>
    <property type="match status" value="1"/>
</dbReference>
<feature type="coiled-coil region" evidence="1">
    <location>
        <begin position="723"/>
        <end position="771"/>
    </location>
</feature>
<feature type="coiled-coil region" evidence="1">
    <location>
        <begin position="170"/>
        <end position="204"/>
    </location>
</feature>
<feature type="coiled-coil region" evidence="1">
    <location>
        <begin position="1323"/>
        <end position="1357"/>
    </location>
</feature>
<dbReference type="Gene3D" id="1.10.287.1490">
    <property type="match status" value="1"/>
</dbReference>
<gene>
    <name evidence="3" type="ORF">ABMA28_012045</name>
</gene>
<evidence type="ECO:0000256" key="1">
    <source>
        <dbReference type="SAM" id="Coils"/>
    </source>
</evidence>
<dbReference type="EMBL" id="JBEDNZ010000003">
    <property type="protein sequence ID" value="KAL0850171.1"/>
    <property type="molecule type" value="Genomic_DNA"/>
</dbReference>
<feature type="domain" description="GRIP" evidence="2">
    <location>
        <begin position="1444"/>
        <end position="1493"/>
    </location>
</feature>
<name>A0ABD0TLH3_LOXSC</name>
<evidence type="ECO:0000313" key="3">
    <source>
        <dbReference type="EMBL" id="KAL0850171.1"/>
    </source>
</evidence>
<dbReference type="SUPFAM" id="SSF57997">
    <property type="entry name" value="Tropomyosin"/>
    <property type="match status" value="1"/>
</dbReference>
<dbReference type="PANTHER" id="PTHR19327:SF0">
    <property type="entry name" value="GOLGIN SUBFAMILY A MEMBER 4"/>
    <property type="match status" value="1"/>
</dbReference>
<reference evidence="3 4" key="1">
    <citation type="submission" date="2024-06" db="EMBL/GenBank/DDBJ databases">
        <title>A chromosome-level genome assembly of beet webworm, Loxostege sticticalis.</title>
        <authorList>
            <person name="Zhang Y."/>
        </authorList>
    </citation>
    <scope>NUCLEOTIDE SEQUENCE [LARGE SCALE GENOMIC DNA]</scope>
    <source>
        <strain evidence="3">AQ028</strain>
        <tissue evidence="3">Male pupae</tissue>
    </source>
</reference>
<protein>
    <recommendedName>
        <fullName evidence="2">GRIP domain-containing protein</fullName>
    </recommendedName>
</protein>
<organism evidence="3 4">
    <name type="scientific">Loxostege sticticalis</name>
    <name type="common">Beet webworm moth</name>
    <dbReference type="NCBI Taxonomy" id="481309"/>
    <lineage>
        <taxon>Eukaryota</taxon>
        <taxon>Metazoa</taxon>
        <taxon>Ecdysozoa</taxon>
        <taxon>Arthropoda</taxon>
        <taxon>Hexapoda</taxon>
        <taxon>Insecta</taxon>
        <taxon>Pterygota</taxon>
        <taxon>Neoptera</taxon>
        <taxon>Endopterygota</taxon>
        <taxon>Lepidoptera</taxon>
        <taxon>Glossata</taxon>
        <taxon>Ditrysia</taxon>
        <taxon>Pyraloidea</taxon>
        <taxon>Crambidae</taxon>
        <taxon>Pyraustinae</taxon>
        <taxon>Loxostege</taxon>
    </lineage>
</organism>
<dbReference type="InterPro" id="IPR000237">
    <property type="entry name" value="GRIP_dom"/>
</dbReference>
<comment type="caution">
    <text evidence="3">The sequence shown here is derived from an EMBL/GenBank/DDBJ whole genome shotgun (WGS) entry which is preliminary data.</text>
</comment>
<dbReference type="PROSITE" id="PS50913">
    <property type="entry name" value="GRIP"/>
    <property type="match status" value="1"/>
</dbReference>
<feature type="coiled-coil region" evidence="1">
    <location>
        <begin position="305"/>
        <end position="542"/>
    </location>
</feature>
<feature type="coiled-coil region" evidence="1">
    <location>
        <begin position="1383"/>
        <end position="1445"/>
    </location>
</feature>
<keyword evidence="1" id="KW-0175">Coiled coil</keyword>
<sequence length="1507" mass="172982">MFKKLKDKLAEEVKSSPQRIQQFAQAAQAAVTSASSSISDITNSDLFSIGDNEGQAGQTAKQSTSTAQANAFQEVSLMQSSGHTSSEPMNFAINHEDNPRQRRLSNSSFASDISFRLPSYESPSMYHLQSDMEVSASEAEERGFSSGAVSLDRVTKEQLYAAYRRTQERYTKYRTQYADLARHYKLLERENAKARSVLVETQDKALRRISELREQCSLEQSAKAHLEKALRVEIEERNLKIEALNTKISLLQNINESNIRTPENVREKPLVDSKKSNENDVQLINLSPESEDAKLSNNEVPTNEQGNLASKLEKMEQLLNKYKESLKSSKEKNSQLTIELTKISTELDNQMKENNKLKAFEVQLVEARQKIQELNIMNEELQNKVNTYDFAKTKELTTLEMDLQKSKEEIVQLRGKIDIFSKREEEYAISLAENKLSIHKELESKESEIKSLKDHLSAAKKELQSLNIIINDYKNNVTALEEERSKLNNEVNESNLNKAKITEMESQILVLTQKCQSLEQLRVKSEEEIKCLQLQMKQETAEKLAMIDRNDYLENRNALLVEENTKRTSQITHLENELLLLKKENASGLNESAKQQLIDEIEFWKAKFNNLEAEIQDERVELAKLQTEIEKLLRNHELIQSQNSELHGLLEELKTENSTLRQKVSQNINNITSWESIADKVKDLQKTLKFISNDTKTFKKSVNDEIPEMRKNIATLDIFSQDFVTLKNKYDKLESDYQILQNDAKSLTEELSRCSEELNTVKANHEHLNSQIQLNVTEKLELQKEMQILSDKFNANTTELKSVKNDKQILTAKLEEVENKCLHLQAAVDDGNNHQKEIQNLSDKFNATTQELNSVKNEKQILIAKLEEVENKCLHLQTALDDGNNHQKEMQNLTDKLNATTQELKSIKNDKQILIAKLEEVENKCLHLQTAVDDGNNHQKEIQNLSDKFNATTQELNSVKNDKQILIAKLEEVENKCLHLQAAVDDGNNHQKEIQNLSDKFNATTQELKSVKNDKQILIAKLEEVENKCLHLQAAVDDGNNQYLEALDNLKVIQDEKRTLVKKIDKIEKENELLNTELEKLKIKHKDDISHITSINSEKEQLLQAVEDKEKLIEKNNQKVTMLSQENITLKNQCESIANSVKDLEDELNEVRKSHADIEGEKDRLTSLIEILEKKEQAKEISNKDIQTEINLPSNTNSSPTSKDNDEIISLLKNIDELNLKNSKYEDDIKHLKETITQLTNKNVEITEDNLKKVNSITAKCQELQNDYDMIKEENRRLHSDIEGLQTYLAKISKENGVLNDKLRELIASSENTIRSDYQSNELLELQNEVLADKEKIDDLTRENTLLIEENLELKDQLQSQNYADTKNSTNNNENDAVTAEKYNNLLGTKNELEEKVNCLEQMNRSINGNMQQIQGSNEKLKLTNEKLERRLDEALVSLRHLHSLQENTELEYLKNILYEYLTGSGTHSVTLAKVLAAVVKFDDKQTQQVLQKEKERQGILRQLGLL</sequence>
<proteinExistence type="predicted"/>
<dbReference type="SMART" id="SM00755">
    <property type="entry name" value="Grip"/>
    <property type="match status" value="1"/>
</dbReference>
<feature type="coiled-coil region" evidence="1">
    <location>
        <begin position="800"/>
        <end position="1178"/>
    </location>
</feature>
<evidence type="ECO:0000259" key="2">
    <source>
        <dbReference type="PROSITE" id="PS50913"/>
    </source>
</evidence>
<accession>A0ABD0TLH3</accession>
<dbReference type="Proteomes" id="UP001549921">
    <property type="component" value="Unassembled WGS sequence"/>
</dbReference>
<dbReference type="PANTHER" id="PTHR19327">
    <property type="entry name" value="GOLGIN"/>
    <property type="match status" value="1"/>
</dbReference>
<feature type="coiled-coil region" evidence="1">
    <location>
        <begin position="1208"/>
        <end position="1281"/>
    </location>
</feature>
<dbReference type="Gene3D" id="1.10.220.60">
    <property type="entry name" value="GRIP domain"/>
    <property type="match status" value="1"/>
</dbReference>